<dbReference type="PANTHER" id="PTHR43439:SF2">
    <property type="entry name" value="ENZYME, PUTATIVE (JCVI)-RELATED"/>
    <property type="match status" value="1"/>
</dbReference>
<dbReference type="RefSeq" id="XP_016265627.1">
    <property type="nucleotide sequence ID" value="XM_016404622.1"/>
</dbReference>
<evidence type="ECO:0000256" key="1">
    <source>
        <dbReference type="ARBA" id="ARBA00022450"/>
    </source>
</evidence>
<proteinExistence type="predicted"/>
<dbReference type="Pfam" id="PF23562">
    <property type="entry name" value="AMP-binding_C_3"/>
    <property type="match status" value="1"/>
</dbReference>
<dbReference type="Proteomes" id="UP000053342">
    <property type="component" value="Unassembled WGS sequence"/>
</dbReference>
<reference evidence="4 5" key="1">
    <citation type="submission" date="2015-01" db="EMBL/GenBank/DDBJ databases">
        <title>The Genome Sequence of Exophiala oligosperma CBS72588.</title>
        <authorList>
            <consortium name="The Broad Institute Genomics Platform"/>
            <person name="Cuomo C."/>
            <person name="de Hoog S."/>
            <person name="Gorbushina A."/>
            <person name="Stielow B."/>
            <person name="Teixiera M."/>
            <person name="Abouelleil A."/>
            <person name="Chapman S.B."/>
            <person name="Priest M."/>
            <person name="Young S.K."/>
            <person name="Wortman J."/>
            <person name="Nusbaum C."/>
            <person name="Birren B."/>
        </authorList>
    </citation>
    <scope>NUCLEOTIDE SEQUENCE [LARGE SCALE GENOMIC DNA]</scope>
    <source>
        <strain evidence="4 5">CBS 72588</strain>
    </source>
</reference>
<keyword evidence="2" id="KW-0597">Phosphoprotein</keyword>
<dbReference type="InterPro" id="IPR009081">
    <property type="entry name" value="PP-bd_ACP"/>
</dbReference>
<dbReference type="InterPro" id="IPR006162">
    <property type="entry name" value="Ppantetheine_attach_site"/>
</dbReference>
<name>A0A0D2B007_9EURO</name>
<dbReference type="InterPro" id="IPR042099">
    <property type="entry name" value="ANL_N_sf"/>
</dbReference>
<dbReference type="PROSITE" id="PS50075">
    <property type="entry name" value="CARRIER"/>
    <property type="match status" value="1"/>
</dbReference>
<evidence type="ECO:0000259" key="3">
    <source>
        <dbReference type="PROSITE" id="PS50075"/>
    </source>
</evidence>
<organism evidence="4 5">
    <name type="scientific">Exophiala oligosperma</name>
    <dbReference type="NCBI Taxonomy" id="215243"/>
    <lineage>
        <taxon>Eukaryota</taxon>
        <taxon>Fungi</taxon>
        <taxon>Dikarya</taxon>
        <taxon>Ascomycota</taxon>
        <taxon>Pezizomycotina</taxon>
        <taxon>Eurotiomycetes</taxon>
        <taxon>Chaetothyriomycetidae</taxon>
        <taxon>Chaetothyriales</taxon>
        <taxon>Herpotrichiellaceae</taxon>
        <taxon>Exophiala</taxon>
    </lineage>
</organism>
<dbReference type="SUPFAM" id="SSF51735">
    <property type="entry name" value="NAD(P)-binding Rossmann-fold domains"/>
    <property type="match status" value="1"/>
</dbReference>
<dbReference type="InterPro" id="IPR036291">
    <property type="entry name" value="NAD(P)-bd_dom_sf"/>
</dbReference>
<dbReference type="InterPro" id="IPR020845">
    <property type="entry name" value="AMP-binding_CS"/>
</dbReference>
<dbReference type="PROSITE" id="PS00012">
    <property type="entry name" value="PHOSPHOPANTETHEINE"/>
    <property type="match status" value="1"/>
</dbReference>
<dbReference type="EMBL" id="KN847334">
    <property type="protein sequence ID" value="KIW45411.1"/>
    <property type="molecule type" value="Genomic_DNA"/>
</dbReference>
<evidence type="ECO:0000256" key="2">
    <source>
        <dbReference type="ARBA" id="ARBA00022553"/>
    </source>
</evidence>
<dbReference type="InterPro" id="IPR051414">
    <property type="entry name" value="Adenylate-forming_Reductase"/>
</dbReference>
<evidence type="ECO:0000313" key="4">
    <source>
        <dbReference type="EMBL" id="KIW45411.1"/>
    </source>
</evidence>
<dbReference type="Pfam" id="PF00550">
    <property type="entry name" value="PP-binding"/>
    <property type="match status" value="1"/>
</dbReference>
<sequence>MTTADSTFTRRQLLNHVVDRRARNTPDAIYAEYPVSTTGYDEGFLKVTFKDFANAINGLAWWLHNTIGPGKDFETLAYIGPLDVRYNGLLLGAVKAGYKVLLTSPRNSMPAHVNLFTLLDCKKLVAPNPPPQAVTTIAASHDIAVLEIPSVADLLNQTYPDYPYDKTFDEARKDPLVVLHTSGTTGLPKPIIWTHDFADSWLYWVSVDGPAEFNNQHGLWSPGRLFFLFPPFHAASMFGSILGAIYRETTIIFPPAGLIPSAQVLVDGLKHTHATCAAIVPLVAEELSNKPDLLDFVSMNLASMFYSGGTLSQSVGDKISEKMKFFSIIGTTETGLFPTIYPADQWPTAEWKHFQFNPDYRFEFQNASEGEYEAVIARHPDSDKEQPVFKVFPNLKEYRTGDLYVPHPSKPNLWHYRGRGDDIIVFLTGEKTNPTTMEQMISSHPKVKSVLVLGSMRFQAALLVEPEDAEALSVAERAGFIEEIWPTIQAANADCPRHAQIKKSHIMFIKPGKPMLRSAKGTIQRRPTLNLYEMEIDELYADAEKVSALDVEDLDMSALSIDCKDSKAVASFLSETLSSFMDSKDFAEDENIFLSGVDSLQALQMTRRLKAVLALPDLEISTVYANPTIKMLTKAILNLAEEGNTTNTLEQSSRVDIIEDTINKYTALVDHVAQNVTETSLSKHDSGIGLNGRVVLLTGSTGGIGCYMLQALLSDSSVGHIYCLNRAENAVALQRARSSARGLPTAFPVDRVTFLTTDLAKPQLGLGNELYSRLERTATNIIHNAWPVNFNLTLPTFEPHLEGVVNLVKLAAATPGRAHVMFISSVSSVMGSPQNPIEEKIITDASAPLPMGYGQSKYVAERILGYAESKLANVDVTVVRVGQVAGPAFAPGSWNKWEWFPSLVVSSLHLGMIPDSLGKGRNNHINWVPIDVLANTLVEFSVALPGQETPEKGILRVLHPQNPRPTSWDGLRPIVIKALNNAIKGKGRTEEIQEVTLSTWIERVRKDAASLDTAAKLQDMLQFNPAVKLLDFYQGLLVGDEMSAMEGDKALQASETLGGLGGIQADWMHKWVHDWVKA</sequence>
<dbReference type="OrthoDB" id="429813at2759"/>
<dbReference type="Pfam" id="PF07993">
    <property type="entry name" value="NAD_binding_4"/>
    <property type="match status" value="1"/>
</dbReference>
<dbReference type="InterPro" id="IPR013120">
    <property type="entry name" value="FAR_NAD-bd"/>
</dbReference>
<gene>
    <name evidence="4" type="ORF">PV06_03805</name>
</gene>
<dbReference type="GeneID" id="27355879"/>
<keyword evidence="1" id="KW-0596">Phosphopantetheine</keyword>
<dbReference type="VEuPathDB" id="FungiDB:PV06_03805"/>
<dbReference type="Gene3D" id="1.10.1200.10">
    <property type="entry name" value="ACP-like"/>
    <property type="match status" value="1"/>
</dbReference>
<dbReference type="Gene3D" id="3.40.50.12780">
    <property type="entry name" value="N-terminal domain of ligase-like"/>
    <property type="match status" value="1"/>
</dbReference>
<protein>
    <recommendedName>
        <fullName evidence="3">Carrier domain-containing protein</fullName>
    </recommendedName>
</protein>
<feature type="domain" description="Carrier" evidence="3">
    <location>
        <begin position="563"/>
        <end position="640"/>
    </location>
</feature>
<accession>A0A0D2B007</accession>
<dbReference type="HOGENOM" id="CLU_002220_0_1_1"/>
<dbReference type="Pfam" id="PF00501">
    <property type="entry name" value="AMP-binding"/>
    <property type="match status" value="1"/>
</dbReference>
<evidence type="ECO:0000313" key="5">
    <source>
        <dbReference type="Proteomes" id="UP000053342"/>
    </source>
</evidence>
<dbReference type="SUPFAM" id="SSF47336">
    <property type="entry name" value="ACP-like"/>
    <property type="match status" value="1"/>
</dbReference>
<dbReference type="PROSITE" id="PS00455">
    <property type="entry name" value="AMP_BINDING"/>
    <property type="match status" value="1"/>
</dbReference>
<dbReference type="SUPFAM" id="SSF56801">
    <property type="entry name" value="Acetyl-CoA synthetase-like"/>
    <property type="match status" value="1"/>
</dbReference>
<dbReference type="InterPro" id="IPR036736">
    <property type="entry name" value="ACP-like_sf"/>
</dbReference>
<dbReference type="STRING" id="215243.A0A0D2B007"/>
<dbReference type="InterPro" id="IPR000873">
    <property type="entry name" value="AMP-dep_synth/lig_dom"/>
</dbReference>
<dbReference type="Gene3D" id="3.40.50.720">
    <property type="entry name" value="NAD(P)-binding Rossmann-like Domain"/>
    <property type="match status" value="1"/>
</dbReference>
<keyword evidence="5" id="KW-1185">Reference proteome</keyword>
<dbReference type="AlphaFoldDB" id="A0A0D2B007"/>
<dbReference type="PANTHER" id="PTHR43439">
    <property type="entry name" value="PHENYLACETATE-COENZYME A LIGASE"/>
    <property type="match status" value="1"/>
</dbReference>